<evidence type="ECO:0000256" key="2">
    <source>
        <dbReference type="ARBA" id="ARBA00023015"/>
    </source>
</evidence>
<keyword evidence="2" id="KW-0805">Transcription regulation</keyword>
<dbReference type="PANTHER" id="PTHR31668">
    <property type="entry name" value="GLUCOSE TRANSPORT TRANSCRIPTION REGULATOR RGT1-RELATED-RELATED"/>
    <property type="match status" value="1"/>
</dbReference>
<evidence type="ECO:0000313" key="8">
    <source>
        <dbReference type="EMBL" id="KAE8153474.1"/>
    </source>
</evidence>
<dbReference type="PROSITE" id="PS00463">
    <property type="entry name" value="ZN2_CY6_FUNGAL_1"/>
    <property type="match status" value="1"/>
</dbReference>
<reference evidence="8 9" key="1">
    <citation type="submission" date="2019-04" db="EMBL/GenBank/DDBJ databases">
        <title>Friends and foes A comparative genomics study of 23 Aspergillus species from section Flavi.</title>
        <authorList>
            <consortium name="DOE Joint Genome Institute"/>
            <person name="Kjaerbolling I."/>
            <person name="Vesth T."/>
            <person name="Frisvad J.C."/>
            <person name="Nybo J.L."/>
            <person name="Theobald S."/>
            <person name="Kildgaard S."/>
            <person name="Isbrandt T."/>
            <person name="Kuo A."/>
            <person name="Sato A."/>
            <person name="Lyhne E.K."/>
            <person name="Kogle M.E."/>
            <person name="Wiebenga A."/>
            <person name="Kun R.S."/>
            <person name="Lubbers R.J."/>
            <person name="Makela M.R."/>
            <person name="Barry K."/>
            <person name="Chovatia M."/>
            <person name="Clum A."/>
            <person name="Daum C."/>
            <person name="Haridas S."/>
            <person name="He G."/>
            <person name="LaButti K."/>
            <person name="Lipzen A."/>
            <person name="Mondo S."/>
            <person name="Riley R."/>
            <person name="Salamov A."/>
            <person name="Simmons B.A."/>
            <person name="Magnuson J.K."/>
            <person name="Henrissat B."/>
            <person name="Mortensen U.H."/>
            <person name="Larsen T.O."/>
            <person name="Devries R.P."/>
            <person name="Grigoriev I.V."/>
            <person name="Machida M."/>
            <person name="Baker S.E."/>
            <person name="Andersen M.R."/>
        </authorList>
    </citation>
    <scope>NUCLEOTIDE SEQUENCE [LARGE SCALE GENOMIC DNA]</scope>
    <source>
        <strain evidence="8 9">IBT 18842</strain>
    </source>
</reference>
<dbReference type="GO" id="GO:0003677">
    <property type="term" value="F:DNA binding"/>
    <property type="evidence" value="ECO:0007669"/>
    <property type="project" value="UniProtKB-KW"/>
</dbReference>
<dbReference type="InterPro" id="IPR007219">
    <property type="entry name" value="XnlR_reg_dom"/>
</dbReference>
<keyword evidence="5" id="KW-0539">Nucleus</keyword>
<dbReference type="EMBL" id="ML742039">
    <property type="protein sequence ID" value="KAE8153474.1"/>
    <property type="molecule type" value="Genomic_DNA"/>
</dbReference>
<evidence type="ECO:0000256" key="5">
    <source>
        <dbReference type="ARBA" id="ARBA00023242"/>
    </source>
</evidence>
<organism evidence="8 9">
    <name type="scientific">Aspergillus avenaceus</name>
    <dbReference type="NCBI Taxonomy" id="36643"/>
    <lineage>
        <taxon>Eukaryota</taxon>
        <taxon>Fungi</taxon>
        <taxon>Dikarya</taxon>
        <taxon>Ascomycota</taxon>
        <taxon>Pezizomycotina</taxon>
        <taxon>Eurotiomycetes</taxon>
        <taxon>Eurotiomycetidae</taxon>
        <taxon>Eurotiales</taxon>
        <taxon>Aspergillaceae</taxon>
        <taxon>Aspergillus</taxon>
        <taxon>Aspergillus subgen. Circumdati</taxon>
    </lineage>
</organism>
<dbReference type="AlphaFoldDB" id="A0A5N6U4G7"/>
<dbReference type="InterPro" id="IPR050797">
    <property type="entry name" value="Carb_Metab_Trans_Reg"/>
</dbReference>
<dbReference type="GO" id="GO:0000981">
    <property type="term" value="F:DNA-binding transcription factor activity, RNA polymerase II-specific"/>
    <property type="evidence" value="ECO:0007669"/>
    <property type="project" value="InterPro"/>
</dbReference>
<keyword evidence="4" id="KW-0804">Transcription</keyword>
<evidence type="ECO:0000259" key="7">
    <source>
        <dbReference type="PROSITE" id="PS50048"/>
    </source>
</evidence>
<feature type="region of interest" description="Disordered" evidence="6">
    <location>
        <begin position="1"/>
        <end position="21"/>
    </location>
</feature>
<dbReference type="SMART" id="SM00906">
    <property type="entry name" value="Fungal_trans"/>
    <property type="match status" value="1"/>
</dbReference>
<dbReference type="CDD" id="cd00067">
    <property type="entry name" value="GAL4"/>
    <property type="match status" value="1"/>
</dbReference>
<proteinExistence type="predicted"/>
<accession>A0A5N6U4G7</accession>
<evidence type="ECO:0000256" key="6">
    <source>
        <dbReference type="SAM" id="MobiDB-lite"/>
    </source>
</evidence>
<evidence type="ECO:0000313" key="9">
    <source>
        <dbReference type="Proteomes" id="UP000325780"/>
    </source>
</evidence>
<dbReference type="PANTHER" id="PTHR31668:SF4">
    <property type="entry name" value="TRANSCRIPTIONAL ACTIVATOR PROTEIN DAL81"/>
    <property type="match status" value="1"/>
</dbReference>
<feature type="domain" description="Zn(2)-C6 fungal-type" evidence="7">
    <location>
        <begin position="25"/>
        <end position="56"/>
    </location>
</feature>
<dbReference type="InterPro" id="IPR001138">
    <property type="entry name" value="Zn2Cys6_DnaBD"/>
</dbReference>
<keyword evidence="9" id="KW-1185">Reference proteome</keyword>
<dbReference type="CDD" id="cd12148">
    <property type="entry name" value="fungal_TF_MHR"/>
    <property type="match status" value="1"/>
</dbReference>
<dbReference type="GO" id="GO:0001080">
    <property type="term" value="P:nitrogen catabolite activation of transcription from RNA polymerase II promoter"/>
    <property type="evidence" value="ECO:0007669"/>
    <property type="project" value="TreeGrafter"/>
</dbReference>
<evidence type="ECO:0000256" key="4">
    <source>
        <dbReference type="ARBA" id="ARBA00023163"/>
    </source>
</evidence>
<dbReference type="GO" id="GO:0008270">
    <property type="term" value="F:zinc ion binding"/>
    <property type="evidence" value="ECO:0007669"/>
    <property type="project" value="InterPro"/>
</dbReference>
<protein>
    <submittedName>
        <fullName evidence="8">Fungal-specific transcription factor domain-containing protein</fullName>
    </submittedName>
</protein>
<dbReference type="Pfam" id="PF04082">
    <property type="entry name" value="Fungal_trans"/>
    <property type="match status" value="1"/>
</dbReference>
<dbReference type="Proteomes" id="UP000325780">
    <property type="component" value="Unassembled WGS sequence"/>
</dbReference>
<keyword evidence="3" id="KW-0238">DNA-binding</keyword>
<evidence type="ECO:0000256" key="1">
    <source>
        <dbReference type="ARBA" id="ARBA00022723"/>
    </source>
</evidence>
<dbReference type="OrthoDB" id="4676at2759"/>
<name>A0A5N6U4G7_ASPAV</name>
<keyword evidence="1" id="KW-0479">Metal-binding</keyword>
<gene>
    <name evidence="8" type="ORF">BDV25DRAFT_168912</name>
</gene>
<dbReference type="SMART" id="SM00066">
    <property type="entry name" value="GAL4"/>
    <property type="match status" value="1"/>
</dbReference>
<dbReference type="PROSITE" id="PS50048">
    <property type="entry name" value="ZN2_CY6_FUNGAL_2"/>
    <property type="match status" value="1"/>
</dbReference>
<dbReference type="InterPro" id="IPR036864">
    <property type="entry name" value="Zn2-C6_fun-type_DNA-bd_sf"/>
</dbReference>
<dbReference type="GO" id="GO:0006351">
    <property type="term" value="P:DNA-templated transcription"/>
    <property type="evidence" value="ECO:0007669"/>
    <property type="project" value="InterPro"/>
</dbReference>
<sequence>MELPSAGRTNNTSYARPYRSKRHPPCDICRRKRLRCQREGGDICQRCRASGSLCSFGGLGVGYRLPSILPEAIALANQHETIGQPVDETLIIPNTDDPTRSHSEPIIPLDPSVDLSSSGLTSRDPLPTSPAAFQFLERPPPQTIQTLDHLTGFSYQVVGASGESDPWLLRHCKFDDHGFLTFHQAHFRNAGGVPLDEKIPVHFLVTTDELYESTKAATAIPRSQGLRDELNSLVPLECGQRLIALFVRFIFPTFPIISRAQFGLDSLNVVPEQHILQSMPVHLLAAIYASAQPFAKFDGYLAILNAYSTPPTERLWRIVLEVFLQEIHTPHLATLQAGLLYLHKSPERSQSAVADSASVWSFVGLLVGLATSLGLQLECRPMGLPTWERRLRRRLWWATYAEDKWRSLLMGRPPYIRNDEWDVTDLDDDDFHNDKASAISVSEHNPLDHDAVYARQFQYFARLTRVTDEVQHDLYSLRAAQRLSPNFSGSLQTARPLLQKLKEWYTHLPVSLRMQHRMFAPLDGTGPRLTCLHFAYTLLEIFVFRALLRPMVRSATPPPLFEESEAAVNFTSTLENYIFQTPEPDEIEPSPAIDMSNQDSTGSAVLKAAENCAAKMLRLVTRMAYSDLAEFWYSWSRTGFATVSNFMLLLLVQAPSKEHAIRANRLVHMWWQALQRQIEGSTLMNLALVRLNGVHWTGLGRNYYLSKHVKDALEETLC</sequence>
<evidence type="ECO:0000256" key="3">
    <source>
        <dbReference type="ARBA" id="ARBA00023125"/>
    </source>
</evidence>
<dbReference type="GO" id="GO:0005634">
    <property type="term" value="C:nucleus"/>
    <property type="evidence" value="ECO:0007669"/>
    <property type="project" value="TreeGrafter"/>
</dbReference>
<dbReference type="SUPFAM" id="SSF57701">
    <property type="entry name" value="Zn2/Cys6 DNA-binding domain"/>
    <property type="match status" value="1"/>
</dbReference>